<gene>
    <name evidence="2" type="ORF">K227x_06650</name>
</gene>
<evidence type="ECO:0000313" key="2">
    <source>
        <dbReference type="EMBL" id="QDT02289.1"/>
    </source>
</evidence>
<dbReference type="KEGG" id="rlc:K227x_06650"/>
<dbReference type="Proteomes" id="UP000318538">
    <property type="component" value="Chromosome"/>
</dbReference>
<organism evidence="2 3">
    <name type="scientific">Rubripirellula lacrimiformis</name>
    <dbReference type="NCBI Taxonomy" id="1930273"/>
    <lineage>
        <taxon>Bacteria</taxon>
        <taxon>Pseudomonadati</taxon>
        <taxon>Planctomycetota</taxon>
        <taxon>Planctomycetia</taxon>
        <taxon>Pirellulales</taxon>
        <taxon>Pirellulaceae</taxon>
        <taxon>Rubripirellula</taxon>
    </lineage>
</organism>
<dbReference type="EMBL" id="CP036525">
    <property type="protein sequence ID" value="QDT02289.1"/>
    <property type="molecule type" value="Genomic_DNA"/>
</dbReference>
<evidence type="ECO:0000313" key="3">
    <source>
        <dbReference type="Proteomes" id="UP000318538"/>
    </source>
</evidence>
<reference evidence="2 3" key="1">
    <citation type="submission" date="2019-02" db="EMBL/GenBank/DDBJ databases">
        <title>Deep-cultivation of Planctomycetes and their phenomic and genomic characterization uncovers novel biology.</title>
        <authorList>
            <person name="Wiegand S."/>
            <person name="Jogler M."/>
            <person name="Boedeker C."/>
            <person name="Pinto D."/>
            <person name="Vollmers J."/>
            <person name="Rivas-Marin E."/>
            <person name="Kohn T."/>
            <person name="Peeters S.H."/>
            <person name="Heuer A."/>
            <person name="Rast P."/>
            <person name="Oberbeckmann S."/>
            <person name="Bunk B."/>
            <person name="Jeske O."/>
            <person name="Meyerdierks A."/>
            <person name="Storesund J.E."/>
            <person name="Kallscheuer N."/>
            <person name="Luecker S."/>
            <person name="Lage O.M."/>
            <person name="Pohl T."/>
            <person name="Merkel B.J."/>
            <person name="Hornburger P."/>
            <person name="Mueller R.-W."/>
            <person name="Bruemmer F."/>
            <person name="Labrenz M."/>
            <person name="Spormann A.M."/>
            <person name="Op den Camp H."/>
            <person name="Overmann J."/>
            <person name="Amann R."/>
            <person name="Jetten M.S.M."/>
            <person name="Mascher T."/>
            <person name="Medema M.H."/>
            <person name="Devos D.P."/>
            <person name="Kaster A.-K."/>
            <person name="Ovreas L."/>
            <person name="Rohde M."/>
            <person name="Galperin M.Y."/>
            <person name="Jogler C."/>
        </authorList>
    </citation>
    <scope>NUCLEOTIDE SEQUENCE [LARGE SCALE GENOMIC DNA]</scope>
    <source>
        <strain evidence="2 3">K22_7</strain>
    </source>
</reference>
<accession>A0A517N574</accession>
<proteinExistence type="predicted"/>
<protein>
    <submittedName>
        <fullName evidence="2">Uncharacterized protein</fullName>
    </submittedName>
</protein>
<name>A0A517N574_9BACT</name>
<evidence type="ECO:0000256" key="1">
    <source>
        <dbReference type="SAM" id="MobiDB-lite"/>
    </source>
</evidence>
<dbReference type="AlphaFoldDB" id="A0A517N574"/>
<keyword evidence="3" id="KW-1185">Reference proteome</keyword>
<sequence length="88" mass="10044">MAGSPTGTGRFAILPSGRSSRRIGGDLFYLTVTQIRWKSERVYPYRDAHRRPVPTQSVQSYSSNIMIEETDRRGRLADGGTRWIHRCC</sequence>
<feature type="region of interest" description="Disordered" evidence="1">
    <location>
        <begin position="1"/>
        <end position="20"/>
    </location>
</feature>